<dbReference type="AlphaFoldDB" id="Q2R9G1"/>
<evidence type="ECO:0000256" key="3">
    <source>
        <dbReference type="ARBA" id="ARBA00013229"/>
    </source>
</evidence>
<comment type="pathway">
    <text evidence="2">Glycan metabolism; pectin degradation; 2-dehydro-3-deoxy-D-gluconate from pectin: step 1/5.</text>
</comment>
<dbReference type="FunFam" id="2.160.20.10:FF:000029">
    <property type="entry name" value="Pectinesterase 4"/>
    <property type="match status" value="1"/>
</dbReference>
<name>Q2R9G1_ORYSJ</name>
<keyword evidence="5" id="KW-0378">Hydrolase</keyword>
<dbReference type="Pfam" id="PF01095">
    <property type="entry name" value="Pectinesterase"/>
    <property type="match status" value="1"/>
</dbReference>
<feature type="chain" id="PRO_5024413374" description="pectinesterase" evidence="7">
    <location>
        <begin position="26"/>
        <end position="857"/>
    </location>
</feature>
<dbReference type="EMBL" id="AC145322">
    <property type="protein sequence ID" value="AAX96066.1"/>
    <property type="molecule type" value="Genomic_DNA"/>
</dbReference>
<reference evidence="10" key="1">
    <citation type="journal article" date="2005" name="Nature">
        <title>The map-based sequence of the rice genome.</title>
        <authorList>
            <consortium name="International rice genome sequencing project (IRGSP)"/>
            <person name="Matsumoto T."/>
            <person name="Wu J."/>
            <person name="Kanamori H."/>
            <person name="Katayose Y."/>
            <person name="Fujisawa M."/>
            <person name="Namiki N."/>
            <person name="Mizuno H."/>
            <person name="Yamamoto K."/>
            <person name="Antonio B.A."/>
            <person name="Baba T."/>
            <person name="Sakata K."/>
            <person name="Nagamura Y."/>
            <person name="Aoki H."/>
            <person name="Arikawa K."/>
            <person name="Arita K."/>
            <person name="Bito T."/>
            <person name="Chiden Y."/>
            <person name="Fujitsuka N."/>
            <person name="Fukunaka R."/>
            <person name="Hamada M."/>
            <person name="Harada C."/>
            <person name="Hayashi A."/>
            <person name="Hijishita S."/>
            <person name="Honda M."/>
            <person name="Hosokawa S."/>
            <person name="Ichikawa Y."/>
            <person name="Idonuma A."/>
            <person name="Iijima M."/>
            <person name="Ikeda M."/>
            <person name="Ikeno M."/>
            <person name="Ito K."/>
            <person name="Ito S."/>
            <person name="Ito T."/>
            <person name="Ito Y."/>
            <person name="Ito Y."/>
            <person name="Iwabuchi A."/>
            <person name="Kamiya K."/>
            <person name="Karasawa W."/>
            <person name="Kurita K."/>
            <person name="Katagiri S."/>
            <person name="Kikuta A."/>
            <person name="Kobayashi H."/>
            <person name="Kobayashi N."/>
            <person name="Machita K."/>
            <person name="Maehara T."/>
            <person name="Masukawa M."/>
            <person name="Mizubayashi T."/>
            <person name="Mukai Y."/>
            <person name="Nagasaki H."/>
            <person name="Nagata Y."/>
            <person name="Naito S."/>
            <person name="Nakashima M."/>
            <person name="Nakama Y."/>
            <person name="Nakamichi Y."/>
            <person name="Nakamura M."/>
            <person name="Meguro A."/>
            <person name="Negishi M."/>
            <person name="Ohta I."/>
            <person name="Ohta T."/>
            <person name="Okamoto M."/>
            <person name="Ono N."/>
            <person name="Saji S."/>
            <person name="Sakaguchi M."/>
            <person name="Sakai K."/>
            <person name="Shibata M."/>
            <person name="Shimokawa T."/>
            <person name="Song J."/>
            <person name="Takazaki Y."/>
            <person name="Terasawa K."/>
            <person name="Tsugane M."/>
            <person name="Tsuji K."/>
            <person name="Ueda S."/>
            <person name="Waki K."/>
            <person name="Yamagata H."/>
            <person name="Yamamoto M."/>
            <person name="Yamamoto S."/>
            <person name="Yamane H."/>
            <person name="Yoshiki S."/>
            <person name="Yoshihara R."/>
            <person name="Yukawa K."/>
            <person name="Zhong H."/>
            <person name="Yano M."/>
            <person name="Yuan Q."/>
            <person name="Ouyang S."/>
            <person name="Liu J."/>
            <person name="Jones K.M."/>
            <person name="Gansberger K."/>
            <person name="Moffat K."/>
            <person name="Hill J."/>
            <person name="Bera J."/>
            <person name="Fadrosh D."/>
            <person name="Jin S."/>
            <person name="Johri S."/>
            <person name="Kim M."/>
            <person name="Overton L."/>
            <person name="Reardon M."/>
            <person name="Tsitrin T."/>
            <person name="Vuong H."/>
            <person name="Weaver B."/>
            <person name="Ciecko A."/>
            <person name="Tallon L."/>
            <person name="Jackson J."/>
            <person name="Pai G."/>
            <person name="Aken S.V."/>
            <person name="Utterback T."/>
            <person name="Reidmuller S."/>
            <person name="Feldblyum T."/>
            <person name="Hsiao J."/>
            <person name="Zismann V."/>
            <person name="Iobst S."/>
            <person name="de Vazeille A.R."/>
            <person name="Buell C.R."/>
            <person name="Ying K."/>
            <person name="Li Y."/>
            <person name="Lu T."/>
            <person name="Huang Y."/>
            <person name="Zhao Q."/>
            <person name="Feng Q."/>
            <person name="Zhang L."/>
            <person name="Zhu J."/>
            <person name="Weng Q."/>
            <person name="Mu J."/>
            <person name="Lu Y."/>
            <person name="Fan D."/>
            <person name="Liu Y."/>
            <person name="Guan J."/>
            <person name="Zhang Y."/>
            <person name="Yu S."/>
            <person name="Liu X."/>
            <person name="Zhang Y."/>
            <person name="Hong G."/>
            <person name="Han B."/>
            <person name="Choisne N."/>
            <person name="Demange N."/>
            <person name="Orjeda G."/>
            <person name="Samain S."/>
            <person name="Cattolico L."/>
            <person name="Pelletier E."/>
            <person name="Couloux A."/>
            <person name="Segurens B."/>
            <person name="Wincker P."/>
            <person name="D'Hont A."/>
            <person name="Scarpelli C."/>
            <person name="Weissenbach J."/>
            <person name="Salanoubat M."/>
            <person name="Quetier F."/>
            <person name="Yu Y."/>
            <person name="Kim H.R."/>
            <person name="Rambo T."/>
            <person name="Currie J."/>
            <person name="Collura K."/>
            <person name="Luo M."/>
            <person name="Yang T."/>
            <person name="Ammiraju J.S.S."/>
            <person name="Engler F."/>
            <person name="Soderlund C."/>
            <person name="Wing R.A."/>
            <person name="Palmer L.E."/>
            <person name="de la Bastide M."/>
            <person name="Spiegel L."/>
            <person name="Nascimento L."/>
            <person name="Zutavern T."/>
            <person name="O'Shaughnessy A."/>
            <person name="Dike S."/>
            <person name="Dedhia N."/>
            <person name="Preston R."/>
            <person name="Balija V."/>
            <person name="McCombie W.R."/>
            <person name="Chow T."/>
            <person name="Chen H."/>
            <person name="Chung M."/>
            <person name="Chen C."/>
            <person name="Shaw J."/>
            <person name="Wu H."/>
            <person name="Hsiao K."/>
            <person name="Chao Y."/>
            <person name="Chu M."/>
            <person name="Cheng C."/>
            <person name="Hour A."/>
            <person name="Lee P."/>
            <person name="Lin S."/>
            <person name="Lin Y."/>
            <person name="Liou J."/>
            <person name="Liu S."/>
            <person name="Hsing Y."/>
            <person name="Raghuvanshi S."/>
            <person name="Mohanty A."/>
            <person name="Bharti A.K."/>
            <person name="Gaur A."/>
            <person name="Gupta V."/>
            <person name="Kumar D."/>
            <person name="Ravi V."/>
            <person name="Vij S."/>
            <person name="Kapur A."/>
            <person name="Khurana P."/>
            <person name="Khurana P."/>
            <person name="Khurana J.P."/>
            <person name="Tyagi A.K."/>
            <person name="Gaikwad K."/>
            <person name="Singh A."/>
            <person name="Dalal V."/>
            <person name="Srivastava S."/>
            <person name="Dixit A."/>
            <person name="Pal A.K."/>
            <person name="Ghazi I.A."/>
            <person name="Yadav M."/>
            <person name="Pandit A."/>
            <person name="Bhargava A."/>
            <person name="Sureshbabu K."/>
            <person name="Batra K."/>
            <person name="Sharma T.R."/>
            <person name="Mohapatra T."/>
            <person name="Singh N.K."/>
            <person name="Messing J."/>
            <person name="Nelson A.B."/>
            <person name="Fuks G."/>
            <person name="Kavchok S."/>
            <person name="Keizer G."/>
            <person name="Linton E."/>
            <person name="Llaca V."/>
            <person name="Song R."/>
            <person name="Tanyolac B."/>
            <person name="Young S."/>
            <person name="Ho-Il K."/>
            <person name="Hahn J.H."/>
            <person name="Sangsakoo G."/>
            <person name="Vanavichit A."/>
            <person name="de Mattos Luiz.A.T."/>
            <person name="Zimmer P.D."/>
            <person name="Malone G."/>
            <person name="Dellagostin O."/>
            <person name="de Oliveira A.C."/>
            <person name="Bevan M."/>
            <person name="Bancroft I."/>
            <person name="Minx P."/>
            <person name="Cordum H."/>
            <person name="Wilson R."/>
            <person name="Cheng Z."/>
            <person name="Jin W."/>
            <person name="Jiang J."/>
            <person name="Leong S.A."/>
            <person name="Iwama H."/>
            <person name="Gojobori T."/>
            <person name="Itoh T."/>
            <person name="Niimura Y."/>
            <person name="Fujii Y."/>
            <person name="Habara T."/>
            <person name="Sakai H."/>
            <person name="Sato Y."/>
            <person name="Wilson G."/>
            <person name="Kumar K."/>
            <person name="McCouch S."/>
            <person name="Juretic N."/>
            <person name="Hoen D."/>
            <person name="Wright S."/>
            <person name="Bruskiewich R."/>
            <person name="Bureau T."/>
            <person name="Miyao A."/>
            <person name="Hirochika H."/>
            <person name="Nishikawa T."/>
            <person name="Kadowaki K."/>
            <person name="Sugiura M."/>
            <person name="Burr B."/>
            <person name="Sasaki T."/>
        </authorList>
    </citation>
    <scope>NUCLEOTIDE SEQUENCE [LARGE SCALE GENOMIC DNA]</scope>
    <source>
        <strain evidence="10">cv. Nipponbare</strain>
    </source>
</reference>
<dbReference type="SUPFAM" id="SSF51126">
    <property type="entry name" value="Pectin lyase-like"/>
    <property type="match status" value="1"/>
</dbReference>
<dbReference type="EC" id="3.1.1.11" evidence="3"/>
<dbReference type="UniPathway" id="UPA00545">
    <property type="reaction ID" value="UER00823"/>
</dbReference>
<keyword evidence="4" id="KW-0964">Secreted</keyword>
<dbReference type="InterPro" id="IPR012334">
    <property type="entry name" value="Pectin_lyas_fold"/>
</dbReference>
<evidence type="ECO:0000313" key="9">
    <source>
        <dbReference type="EMBL" id="AAX96066.1"/>
    </source>
</evidence>
<proteinExistence type="predicted"/>
<dbReference type="Gene3D" id="2.160.20.10">
    <property type="entry name" value="Single-stranded right-handed beta-helix, Pectin lyase-like"/>
    <property type="match status" value="1"/>
</dbReference>
<evidence type="ECO:0000256" key="1">
    <source>
        <dbReference type="ARBA" id="ARBA00004191"/>
    </source>
</evidence>
<organism evidence="9 10">
    <name type="scientific">Oryza sativa subsp. japonica</name>
    <name type="common">Rice</name>
    <dbReference type="NCBI Taxonomy" id="39947"/>
    <lineage>
        <taxon>Eukaryota</taxon>
        <taxon>Viridiplantae</taxon>
        <taxon>Streptophyta</taxon>
        <taxon>Embryophyta</taxon>
        <taxon>Tracheophyta</taxon>
        <taxon>Spermatophyta</taxon>
        <taxon>Magnoliopsida</taxon>
        <taxon>Liliopsida</taxon>
        <taxon>Poales</taxon>
        <taxon>Poaceae</taxon>
        <taxon>BOP clade</taxon>
        <taxon>Oryzoideae</taxon>
        <taxon>Oryzeae</taxon>
        <taxon>Oryzinae</taxon>
        <taxon>Oryza</taxon>
        <taxon>Oryza sativa</taxon>
    </lineage>
</organism>
<dbReference type="GO" id="GO:0042545">
    <property type="term" value="P:cell wall modification"/>
    <property type="evidence" value="ECO:0007669"/>
    <property type="project" value="InterPro"/>
</dbReference>
<evidence type="ECO:0000256" key="4">
    <source>
        <dbReference type="ARBA" id="ARBA00022512"/>
    </source>
</evidence>
<accession>Q2R9G1</accession>
<evidence type="ECO:0000313" key="10">
    <source>
        <dbReference type="Proteomes" id="UP000000763"/>
    </source>
</evidence>
<comment type="subcellular location">
    <subcellularLocation>
        <location evidence="1">Secreted</location>
        <location evidence="1">Cell wall</location>
    </subcellularLocation>
</comment>
<evidence type="ECO:0000259" key="8">
    <source>
        <dbReference type="Pfam" id="PF01095"/>
    </source>
</evidence>
<evidence type="ECO:0000256" key="7">
    <source>
        <dbReference type="SAM" id="SignalP"/>
    </source>
</evidence>
<dbReference type="PANTHER" id="PTHR31707">
    <property type="entry name" value="PECTINESTERASE"/>
    <property type="match status" value="1"/>
</dbReference>
<keyword evidence="4" id="KW-0134">Cell wall</keyword>
<evidence type="ECO:0000256" key="6">
    <source>
        <dbReference type="ARBA" id="ARBA00023085"/>
    </source>
</evidence>
<dbReference type="InterPro" id="IPR000070">
    <property type="entry name" value="Pectinesterase_cat"/>
</dbReference>
<feature type="signal peptide" evidence="7">
    <location>
        <begin position="1"/>
        <end position="25"/>
    </location>
</feature>
<keyword evidence="6" id="KW-0063">Aspartyl esterase</keyword>
<reference evidence="10" key="2">
    <citation type="journal article" date="2008" name="Nucleic Acids Res.">
        <title>The rice annotation project database (RAP-DB): 2008 update.</title>
        <authorList>
            <consortium name="The rice annotation project (RAP)"/>
        </authorList>
    </citation>
    <scope>GENOME REANNOTATION</scope>
    <source>
        <strain evidence="10">cv. Nipponbare</strain>
    </source>
</reference>
<dbReference type="InterPro" id="IPR011050">
    <property type="entry name" value="Pectin_lyase_fold/virulence"/>
</dbReference>
<sequence length="857" mass="96673">MAERRSNMMMIYGFNLLIVAAAVRSSSSSILGDATVVSTDDRWVRRRLLLIDGMVDGKRMRKTVVVAKDGTANFTTITQALGAAPPRGRFGIFVKAGVYEETVNITRPNVVLWGEGIGKTVITGSRSCPIENNKTKTDMMPWTATVTVQGHGFIAQDVTIENKAGPTGTPAVALRCDSNMSLIHRCRIDGYQDTLWAQNNLQVYLRCDIAGTIDFVYGNAKAIFQYCRLLVRNPGNGKHNAITAQGRNDPTSEESGFIFQGCNITAMEGESLAGVDTYLGRPWKNHSRVVFMGCFMSDIINPDGWVHWNKATPVEETTRTVEYLEYGNKGAGAETADRVKWKGVRVITEAEANRFTVDHFINEFTQSMNEETSLNTTQQEDPSPPTKDQILNILKELLGLGLNLTSLKWFKTFMFQANFQKQNAFLLKLDLAKAFDRLEWNFIEKALHCKGFQGQATPEEARSIFQIIQVFCNQSGQTLSWNKSSILFSSHTPINDTQDILSIFPVSLMNNTSKHLGHPLILNTKARNSAYNFIIEKFKTRLSIIKAKTLSHAGRLSLIKSVFASIPVYYMSTILHSKKLLNKLTDIIRKFWWTGNNDEDSKKRICWKSWFDICKPFDQGGLGIRDLLTVNKSLLIQCAWRILENPNNLVSKILKEKYFPHGSFWKASTKTPKSAFWSSILKIRHLLDNSIIWQLSQGDISIWNQPWCSVWKSLPNHITDSAMALHLPTKVSHLWNDRKEWDISKVSQIFDPQVSNEILKTHIVYSNADDKLYWIHNSKDHKSQNHDANNRASLNSASVIRCYTDVSWKDGNTGIGIFIHNSDTHKALFIQAASNFFSSSLQAELAAIMTAILICQK</sequence>
<dbReference type="Proteomes" id="UP000000763">
    <property type="component" value="Chromosome 11"/>
</dbReference>
<dbReference type="GO" id="GO:0030599">
    <property type="term" value="F:pectinesterase activity"/>
    <property type="evidence" value="ECO:0007669"/>
    <property type="project" value="UniProtKB-EC"/>
</dbReference>
<dbReference type="GO" id="GO:0045490">
    <property type="term" value="P:pectin catabolic process"/>
    <property type="evidence" value="ECO:0007669"/>
    <property type="project" value="UniProtKB-UniPathway"/>
</dbReference>
<feature type="domain" description="Pectinesterase catalytic" evidence="8">
    <location>
        <begin position="64"/>
        <end position="362"/>
    </location>
</feature>
<evidence type="ECO:0000256" key="5">
    <source>
        <dbReference type="ARBA" id="ARBA00022801"/>
    </source>
</evidence>
<gene>
    <name evidence="9" type="ordered locus">LOC_Os11g08870</name>
</gene>
<keyword evidence="7" id="KW-0732">Signal</keyword>
<protein>
    <recommendedName>
        <fullName evidence="3">pectinesterase</fullName>
        <ecNumber evidence="3">3.1.1.11</ecNumber>
    </recommendedName>
</protein>
<evidence type="ECO:0000256" key="2">
    <source>
        <dbReference type="ARBA" id="ARBA00005184"/>
    </source>
</evidence>